<reference evidence="2" key="1">
    <citation type="submission" date="2016-11" db="EMBL/GenBank/DDBJ databases">
        <title>The genome of Nicotiana attenuata.</title>
        <authorList>
            <person name="Xu S."/>
            <person name="Brockmoeller T."/>
            <person name="Gaquerel E."/>
            <person name="Navarro A."/>
            <person name="Kuhl H."/>
            <person name="Gase K."/>
            <person name="Ling Z."/>
            <person name="Zhou W."/>
            <person name="Kreitzer C."/>
            <person name="Stanke M."/>
            <person name="Tang H."/>
            <person name="Lyons E."/>
            <person name="Pandey P."/>
            <person name="Pandey S.P."/>
            <person name="Timmermann B."/>
            <person name="Baldwin I.T."/>
        </authorList>
    </citation>
    <scope>NUCLEOTIDE SEQUENCE [LARGE SCALE GENOMIC DNA]</scope>
    <source>
        <strain evidence="2">UT</strain>
    </source>
</reference>
<dbReference type="Pfam" id="PF12937">
    <property type="entry name" value="F-box-like"/>
    <property type="match status" value="1"/>
</dbReference>
<dbReference type="InterPro" id="IPR001810">
    <property type="entry name" value="F-box_dom"/>
</dbReference>
<dbReference type="PANTHER" id="PTHR31639:SF215">
    <property type="entry name" value="F-BOX DOMAIN-CONTAINING PROTEIN"/>
    <property type="match status" value="1"/>
</dbReference>
<dbReference type="Gene3D" id="3.80.10.10">
    <property type="entry name" value="Ribonuclease Inhibitor"/>
    <property type="match status" value="1"/>
</dbReference>
<evidence type="ECO:0000313" key="3">
    <source>
        <dbReference type="Proteomes" id="UP000187609"/>
    </source>
</evidence>
<dbReference type="Gramene" id="OIT18999">
    <property type="protein sequence ID" value="OIT18999"/>
    <property type="gene ID" value="A4A49_54172"/>
</dbReference>
<sequence length="250" mass="28892">MSCTDPTLQLPDHLLSSIFCYLNFRDLVHVRLVSKRWHRNTPSYCAFNFDESLFFENTRLVGPLPTQEAHNKFSDSILDSLETSKSRLIKAEKRIVHVKFDYICTSTCLTVFHLTRCALNEQIFNGEGKFDSLQEVKLDGVRLSGEALAKFISKCPNIRELSLVNCEREWGCYGKPMFIVLPKLDSLKKLYVKHTSGNNSISKVEVIAPSLQVFHFLCSDVCKDAVYMDIRACRMLREFHLNCVRFLYWS</sequence>
<dbReference type="SUPFAM" id="SSF52047">
    <property type="entry name" value="RNI-like"/>
    <property type="match status" value="1"/>
</dbReference>
<evidence type="ECO:0000259" key="1">
    <source>
        <dbReference type="PROSITE" id="PS50181"/>
    </source>
</evidence>
<comment type="caution">
    <text evidence="2">The sequence shown here is derived from an EMBL/GenBank/DDBJ whole genome shotgun (WGS) entry which is preliminary data.</text>
</comment>
<keyword evidence="3" id="KW-1185">Reference proteome</keyword>
<protein>
    <recommendedName>
        <fullName evidence="1">F-box domain-containing protein</fullName>
    </recommendedName>
</protein>
<dbReference type="InterPro" id="IPR036047">
    <property type="entry name" value="F-box-like_dom_sf"/>
</dbReference>
<proteinExistence type="predicted"/>
<organism evidence="2 3">
    <name type="scientific">Nicotiana attenuata</name>
    <name type="common">Coyote tobacco</name>
    <dbReference type="NCBI Taxonomy" id="49451"/>
    <lineage>
        <taxon>Eukaryota</taxon>
        <taxon>Viridiplantae</taxon>
        <taxon>Streptophyta</taxon>
        <taxon>Embryophyta</taxon>
        <taxon>Tracheophyta</taxon>
        <taxon>Spermatophyta</taxon>
        <taxon>Magnoliopsida</taxon>
        <taxon>eudicotyledons</taxon>
        <taxon>Gunneridae</taxon>
        <taxon>Pentapetalae</taxon>
        <taxon>asterids</taxon>
        <taxon>lamiids</taxon>
        <taxon>Solanales</taxon>
        <taxon>Solanaceae</taxon>
        <taxon>Nicotianoideae</taxon>
        <taxon>Nicotianeae</taxon>
        <taxon>Nicotiana</taxon>
    </lineage>
</organism>
<accession>A0A1J6KAH0</accession>
<dbReference type="SMART" id="SM00256">
    <property type="entry name" value="FBOX"/>
    <property type="match status" value="1"/>
</dbReference>
<evidence type="ECO:0000313" key="2">
    <source>
        <dbReference type="EMBL" id="OIT18999.1"/>
    </source>
</evidence>
<name>A0A1J6KAH0_NICAT</name>
<dbReference type="PANTHER" id="PTHR31639">
    <property type="entry name" value="F-BOX PROTEIN-LIKE"/>
    <property type="match status" value="1"/>
</dbReference>
<dbReference type="SUPFAM" id="SSF81383">
    <property type="entry name" value="F-box domain"/>
    <property type="match status" value="1"/>
</dbReference>
<dbReference type="Pfam" id="PF23622">
    <property type="entry name" value="LRR_At1g61320_AtMIF1"/>
    <property type="match status" value="1"/>
</dbReference>
<dbReference type="AlphaFoldDB" id="A0A1J6KAH0"/>
<dbReference type="InterPro" id="IPR032675">
    <property type="entry name" value="LRR_dom_sf"/>
</dbReference>
<dbReference type="Gene3D" id="1.20.1280.50">
    <property type="match status" value="1"/>
</dbReference>
<dbReference type="PROSITE" id="PS50181">
    <property type="entry name" value="FBOX"/>
    <property type="match status" value="1"/>
</dbReference>
<dbReference type="InterPro" id="IPR055357">
    <property type="entry name" value="LRR_At1g61320_AtMIF1"/>
</dbReference>
<feature type="domain" description="F-box" evidence="1">
    <location>
        <begin position="4"/>
        <end position="58"/>
    </location>
</feature>
<dbReference type="EMBL" id="MJEQ01012270">
    <property type="protein sequence ID" value="OIT18999.1"/>
    <property type="molecule type" value="Genomic_DNA"/>
</dbReference>
<gene>
    <name evidence="2" type="ORF">A4A49_54172</name>
</gene>
<dbReference type="Proteomes" id="UP000187609">
    <property type="component" value="Unassembled WGS sequence"/>
</dbReference>
<dbReference type="CDD" id="cd09917">
    <property type="entry name" value="F-box_SF"/>
    <property type="match status" value="1"/>
</dbReference>